<name>A0A291QRF7_9BACT</name>
<dbReference type="AlphaFoldDB" id="A0A291QRF7"/>
<organism evidence="2 3">
    <name type="scientific">Chitinophaga caeni</name>
    <dbReference type="NCBI Taxonomy" id="2029983"/>
    <lineage>
        <taxon>Bacteria</taxon>
        <taxon>Pseudomonadati</taxon>
        <taxon>Bacteroidota</taxon>
        <taxon>Chitinophagia</taxon>
        <taxon>Chitinophagales</taxon>
        <taxon>Chitinophagaceae</taxon>
        <taxon>Chitinophaga</taxon>
    </lineage>
</organism>
<evidence type="ECO:0000313" key="3">
    <source>
        <dbReference type="Proteomes" id="UP000220133"/>
    </source>
</evidence>
<dbReference type="Proteomes" id="UP000220133">
    <property type="component" value="Chromosome"/>
</dbReference>
<keyword evidence="1" id="KW-0472">Membrane</keyword>
<sequence>MLLHNKMFITFDPQIPSIHSELVLMPKLGFDTYVIIYGLKYYLYCIVEITFNLLMHQKFVTGALNINYYIK</sequence>
<reference evidence="2 3" key="1">
    <citation type="submission" date="2017-10" db="EMBL/GenBank/DDBJ databases">
        <title>Paenichitinophaga pekingensis gen. nov., sp. nov., isolated from activated sludge.</title>
        <authorList>
            <person name="Jin D."/>
            <person name="Kong X."/>
            <person name="Deng Y."/>
            <person name="Bai Z."/>
        </authorList>
    </citation>
    <scope>NUCLEOTIDE SEQUENCE [LARGE SCALE GENOMIC DNA]</scope>
    <source>
        <strain evidence="2 3">13</strain>
    </source>
</reference>
<evidence type="ECO:0000313" key="2">
    <source>
        <dbReference type="EMBL" id="ATL46424.1"/>
    </source>
</evidence>
<keyword evidence="1" id="KW-0812">Transmembrane</keyword>
<protein>
    <submittedName>
        <fullName evidence="2">Uncharacterized protein</fullName>
    </submittedName>
</protein>
<gene>
    <name evidence="2" type="ORF">COR50_04120</name>
</gene>
<feature type="transmembrane region" description="Helical" evidence="1">
    <location>
        <begin position="34"/>
        <end position="54"/>
    </location>
</feature>
<proteinExistence type="predicted"/>
<keyword evidence="1" id="KW-1133">Transmembrane helix</keyword>
<accession>A0A291QRF7</accession>
<keyword evidence="3" id="KW-1185">Reference proteome</keyword>
<dbReference type="KEGG" id="cbae:COR50_04120"/>
<evidence type="ECO:0000256" key="1">
    <source>
        <dbReference type="SAM" id="Phobius"/>
    </source>
</evidence>
<dbReference type="EMBL" id="CP023777">
    <property type="protein sequence ID" value="ATL46424.1"/>
    <property type="molecule type" value="Genomic_DNA"/>
</dbReference>